<dbReference type="OrthoDB" id="5398225at2"/>
<feature type="region of interest" description="Disordered" evidence="1">
    <location>
        <begin position="386"/>
        <end position="409"/>
    </location>
</feature>
<dbReference type="AlphaFoldDB" id="A0A4Y6PVJ4"/>
<evidence type="ECO:0000256" key="1">
    <source>
        <dbReference type="SAM" id="MobiDB-lite"/>
    </source>
</evidence>
<feature type="domain" description="YqbQ/XkdQ" evidence="2">
    <location>
        <begin position="320"/>
        <end position="391"/>
    </location>
</feature>
<dbReference type="InterPro" id="IPR056937">
    <property type="entry name" value="YqbQ/XkdQ"/>
</dbReference>
<evidence type="ECO:0000313" key="4">
    <source>
        <dbReference type="Proteomes" id="UP000315995"/>
    </source>
</evidence>
<reference evidence="3 4" key="1">
    <citation type="submission" date="2019-06" db="EMBL/GenBank/DDBJ databases">
        <title>Persicimonas caeni gen. nov., sp. nov., a predatory bacterium isolated from solar saltern.</title>
        <authorList>
            <person name="Wang S."/>
        </authorList>
    </citation>
    <scope>NUCLEOTIDE SEQUENCE [LARGE SCALE GENOMIC DNA]</scope>
    <source>
        <strain evidence="3 4">YN101</strain>
    </source>
</reference>
<gene>
    <name evidence="3" type="ORF">FIV42_16390</name>
</gene>
<protein>
    <submittedName>
        <fullName evidence="3">Phage late control D family protein</fullName>
    </submittedName>
</protein>
<keyword evidence="4" id="KW-1185">Reference proteome</keyword>
<dbReference type="SUPFAM" id="SSF69279">
    <property type="entry name" value="Phage tail proteins"/>
    <property type="match status" value="1"/>
</dbReference>
<accession>A0A5B8Y673</accession>
<organism evidence="3 4">
    <name type="scientific">Persicimonas caeni</name>
    <dbReference type="NCBI Taxonomy" id="2292766"/>
    <lineage>
        <taxon>Bacteria</taxon>
        <taxon>Deltaproteobacteria</taxon>
        <taxon>Bradymonadales</taxon>
        <taxon>Bradymonadaceae</taxon>
        <taxon>Persicimonas</taxon>
    </lineage>
</organism>
<feature type="compositionally biased region" description="Basic and acidic residues" evidence="1">
    <location>
        <begin position="390"/>
        <end position="409"/>
    </location>
</feature>
<dbReference type="Proteomes" id="UP000315995">
    <property type="component" value="Chromosome"/>
</dbReference>
<evidence type="ECO:0000259" key="2">
    <source>
        <dbReference type="Pfam" id="PF24032"/>
    </source>
</evidence>
<sequence length="409" mass="45699">MTQGDKIYEGRAFWRPTFEVRLGGESLDRQVVRDVISVSYTDSLDALDTCQLTLNNWDEANRRFKYSDSGLFDPGTSIEVYMGYLDDPMASGQKSPLQLMLRGTITSMQPSFPAGGQPTIQIRALNELYRLHFKQKTETYSERTDTQIARDILKSLEADMQAQASAVGKTPPRLELKTNPNQEAAEDTIPYVAVENEYPILFLMKRARRNGYDLYIEEVDDGEQTKSLLHFHPPVDGTPPAYELKWGESLVSFSPTLRTKNQVAKVKVRGWNPTQTKEPIEAEATREDLPFAPLLAAEDLAAVDGALAGSEEVVADRPIYNEREAKELAKEILANKLKDMVTASGSTVGLPKLRAGRAVYIRNLGRRFSGRYLVTSSTHTIGDGGYTTDFEARKEDRKTAKAEGEEVES</sequence>
<dbReference type="EMBL" id="CP041186">
    <property type="protein sequence ID" value="QDG52260.1"/>
    <property type="molecule type" value="Genomic_DNA"/>
</dbReference>
<dbReference type="RefSeq" id="WP_141198732.1">
    <property type="nucleotide sequence ID" value="NZ_CP041186.1"/>
</dbReference>
<proteinExistence type="predicted"/>
<dbReference type="Pfam" id="PF24032">
    <property type="entry name" value="YQBQ"/>
    <property type="match status" value="1"/>
</dbReference>
<evidence type="ECO:0000313" key="3">
    <source>
        <dbReference type="EMBL" id="QDG52260.1"/>
    </source>
</evidence>
<accession>A0A4Y6PVJ4</accession>
<name>A0A4Y6PVJ4_PERCE</name>